<dbReference type="KEGG" id="pde:Pden_0686"/>
<protein>
    <recommendedName>
        <fullName evidence="5">Tol-Pal system protein TolB</fullName>
    </recommendedName>
</protein>
<evidence type="ECO:0000256" key="3">
    <source>
        <dbReference type="ARBA" id="ARBA00022729"/>
    </source>
</evidence>
<dbReference type="eggNOG" id="COG0823">
    <property type="taxonomic scope" value="Bacteria"/>
</dbReference>
<dbReference type="InterPro" id="IPR007195">
    <property type="entry name" value="TolB_N"/>
</dbReference>
<dbReference type="Proteomes" id="UP000000361">
    <property type="component" value="Chromosome 1"/>
</dbReference>
<dbReference type="InterPro" id="IPR014167">
    <property type="entry name" value="Tol-Pal_TolB"/>
</dbReference>
<proteinExistence type="inferred from homology"/>
<name>A1AZV4_PARDP</name>
<dbReference type="GO" id="GO:0051301">
    <property type="term" value="P:cell division"/>
    <property type="evidence" value="ECO:0007669"/>
    <property type="project" value="UniProtKB-UniRule"/>
</dbReference>
<keyword evidence="4 5" id="KW-0574">Periplasm</keyword>
<organism evidence="7 8">
    <name type="scientific">Paracoccus denitrificans (strain Pd 1222)</name>
    <dbReference type="NCBI Taxonomy" id="318586"/>
    <lineage>
        <taxon>Bacteria</taxon>
        <taxon>Pseudomonadati</taxon>
        <taxon>Pseudomonadota</taxon>
        <taxon>Alphaproteobacteria</taxon>
        <taxon>Rhodobacterales</taxon>
        <taxon>Paracoccaceae</taxon>
        <taxon>Paracoccus</taxon>
    </lineage>
</organism>
<dbReference type="STRING" id="318586.Pden_0686"/>
<dbReference type="SUPFAM" id="SSF52964">
    <property type="entry name" value="TolB, N-terminal domain"/>
    <property type="match status" value="1"/>
</dbReference>
<dbReference type="SUPFAM" id="SSF69304">
    <property type="entry name" value="Tricorn protease N-terminal domain"/>
    <property type="match status" value="1"/>
</dbReference>
<comment type="subcellular location">
    <subcellularLocation>
        <location evidence="1 5">Periplasm</location>
    </subcellularLocation>
</comment>
<dbReference type="NCBIfam" id="TIGR02800">
    <property type="entry name" value="propeller_TolB"/>
    <property type="match status" value="1"/>
</dbReference>
<dbReference type="Pfam" id="PF07676">
    <property type="entry name" value="PD40"/>
    <property type="match status" value="5"/>
</dbReference>
<accession>A1AZV4</accession>
<evidence type="ECO:0000256" key="5">
    <source>
        <dbReference type="HAMAP-Rule" id="MF_00671"/>
    </source>
</evidence>
<dbReference type="GO" id="GO:0042597">
    <property type="term" value="C:periplasmic space"/>
    <property type="evidence" value="ECO:0007669"/>
    <property type="project" value="UniProtKB-SubCell"/>
</dbReference>
<sequence>MASLRATLYPATKTSRGRNMLRKFLLTSVMALAGFGLAAPVLAQDGPLRIEITDGVIEPMPFAIARFHDEGGAGEYLAQVQNLIAADLTGTGLFREIPASAHIARPESFEAPVSYEDWKAINAQALITGSVKVQGGKVVVKFRLFDVFAGQPLGDGMQFDASTGNWRRAAHKAADQVYSRLTGEGPYFDSRVAFVQETGPKDARRKRIGIMDYDGANVKWLTDDSTLVLKPRFSPDGSRLLYTSYATGFPQAMMMDVNSLAARQLGAGQQGTMSFSPRFSPDGRWIVYSLEQNGNTDIYQMDAATGAQRALTNAPSIETSPSYSPDGKQIVFESDRSGTPQLYVMGANGGEPRRISFGEGRYGTPVWSPRGDMIAFTRQVGGKFHIGVMRTDGSEEKMLTESFLDEGPTWAPNGRVVMFTRVTPGGDGQPRLHSVDITGRNMRPVKINGAASDPDWGPLLP</sequence>
<evidence type="ECO:0000313" key="8">
    <source>
        <dbReference type="Proteomes" id="UP000000361"/>
    </source>
</evidence>
<dbReference type="Gene3D" id="3.40.50.10070">
    <property type="entry name" value="TolB, N-terminal domain"/>
    <property type="match status" value="1"/>
</dbReference>
<evidence type="ECO:0000256" key="2">
    <source>
        <dbReference type="ARBA" id="ARBA00009820"/>
    </source>
</evidence>
<evidence type="ECO:0000313" key="7">
    <source>
        <dbReference type="EMBL" id="ABL68798.1"/>
    </source>
</evidence>
<dbReference type="InterPro" id="IPR011659">
    <property type="entry name" value="WD40"/>
</dbReference>
<evidence type="ECO:0000259" key="6">
    <source>
        <dbReference type="Pfam" id="PF04052"/>
    </source>
</evidence>
<dbReference type="HAMAP" id="MF_00671">
    <property type="entry name" value="TolB"/>
    <property type="match status" value="1"/>
</dbReference>
<keyword evidence="3 5" id="KW-0732">Signal</keyword>
<dbReference type="GO" id="GO:0017038">
    <property type="term" value="P:protein import"/>
    <property type="evidence" value="ECO:0007669"/>
    <property type="project" value="InterPro"/>
</dbReference>
<reference evidence="8" key="1">
    <citation type="submission" date="2006-12" db="EMBL/GenBank/DDBJ databases">
        <title>Complete sequence of chromosome 1 of Paracoccus denitrificans PD1222.</title>
        <authorList>
            <person name="Copeland A."/>
            <person name="Lucas S."/>
            <person name="Lapidus A."/>
            <person name="Barry K."/>
            <person name="Detter J.C."/>
            <person name="Glavina del Rio T."/>
            <person name="Hammon N."/>
            <person name="Israni S."/>
            <person name="Dalin E."/>
            <person name="Tice H."/>
            <person name="Pitluck S."/>
            <person name="Munk A.C."/>
            <person name="Brettin T."/>
            <person name="Bruce D."/>
            <person name="Han C."/>
            <person name="Tapia R."/>
            <person name="Gilna P."/>
            <person name="Schmutz J."/>
            <person name="Larimer F."/>
            <person name="Land M."/>
            <person name="Hauser L."/>
            <person name="Kyrpides N."/>
            <person name="Lykidis A."/>
            <person name="Spiro S."/>
            <person name="Richardson D.J."/>
            <person name="Moir J.W.B."/>
            <person name="Ferguson S.J."/>
            <person name="van Spanning R.J.M."/>
            <person name="Richardson P."/>
        </authorList>
    </citation>
    <scope>NUCLEOTIDE SEQUENCE [LARGE SCALE GENOMIC DNA]</scope>
    <source>
        <strain evidence="8">Pd 1222</strain>
    </source>
</reference>
<dbReference type="PANTHER" id="PTHR36842:SF1">
    <property type="entry name" value="PROTEIN TOLB"/>
    <property type="match status" value="1"/>
</dbReference>
<dbReference type="AlphaFoldDB" id="A1AZV4"/>
<keyword evidence="5" id="KW-0132">Cell division</keyword>
<dbReference type="EMBL" id="CP000489">
    <property type="protein sequence ID" value="ABL68798.1"/>
    <property type="molecule type" value="Genomic_DNA"/>
</dbReference>
<dbReference type="HOGENOM" id="CLU_047123_0_0_5"/>
<feature type="domain" description="TolB N-terminal" evidence="6">
    <location>
        <begin position="48"/>
        <end position="152"/>
    </location>
</feature>
<comment type="similarity">
    <text evidence="2 5">Belongs to the TolB family.</text>
</comment>
<dbReference type="PANTHER" id="PTHR36842">
    <property type="entry name" value="PROTEIN TOLB HOMOLOG"/>
    <property type="match status" value="1"/>
</dbReference>
<dbReference type="EnsemblBacteria" id="ABL68798">
    <property type="protein sequence ID" value="ABL68798"/>
    <property type="gene ID" value="Pden_0686"/>
</dbReference>
<keyword evidence="5" id="KW-0131">Cell cycle</keyword>
<evidence type="ECO:0000256" key="4">
    <source>
        <dbReference type="ARBA" id="ARBA00022764"/>
    </source>
</evidence>
<dbReference type="Pfam" id="PF04052">
    <property type="entry name" value="TolB_N"/>
    <property type="match status" value="1"/>
</dbReference>
<gene>
    <name evidence="5" type="primary">tolB</name>
    <name evidence="7" type="ordered locus">Pden_0686</name>
</gene>
<evidence type="ECO:0000256" key="1">
    <source>
        <dbReference type="ARBA" id="ARBA00004418"/>
    </source>
</evidence>
<comment type="subunit">
    <text evidence="5">The Tol-Pal system is composed of five core proteins: the inner membrane proteins TolA, TolQ and TolR, the periplasmic protein TolB and the outer membrane protein Pal. They form a network linking the inner and outer membranes and the peptidoglycan layer.</text>
</comment>
<keyword evidence="8" id="KW-1185">Reference proteome</keyword>
<dbReference type="Gene3D" id="2.120.10.30">
    <property type="entry name" value="TolB, C-terminal domain"/>
    <property type="match status" value="1"/>
</dbReference>
<comment type="function">
    <text evidence="5">Part of the Tol-Pal system, which plays a role in outer membrane invagination during cell division and is important for maintaining outer membrane integrity.</text>
</comment>
<dbReference type="InterPro" id="IPR011042">
    <property type="entry name" value="6-blade_b-propeller_TolB-like"/>
</dbReference>